<organism evidence="2 3">
    <name type="scientific">Effrenium voratum</name>
    <dbReference type="NCBI Taxonomy" id="2562239"/>
    <lineage>
        <taxon>Eukaryota</taxon>
        <taxon>Sar</taxon>
        <taxon>Alveolata</taxon>
        <taxon>Dinophyceae</taxon>
        <taxon>Suessiales</taxon>
        <taxon>Symbiodiniaceae</taxon>
        <taxon>Effrenium</taxon>
    </lineage>
</organism>
<evidence type="ECO:0000313" key="3">
    <source>
        <dbReference type="Proteomes" id="UP001178507"/>
    </source>
</evidence>
<comment type="caution">
    <text evidence="2">The sequence shown here is derived from an EMBL/GenBank/DDBJ whole genome shotgun (WGS) entry which is preliminary data.</text>
</comment>
<feature type="region of interest" description="Disordered" evidence="1">
    <location>
        <begin position="202"/>
        <end position="243"/>
    </location>
</feature>
<gene>
    <name evidence="2" type="ORF">EVOR1521_LOCUS14880</name>
</gene>
<dbReference type="EMBL" id="CAUJNA010001825">
    <property type="protein sequence ID" value="CAJ1389215.1"/>
    <property type="molecule type" value="Genomic_DNA"/>
</dbReference>
<feature type="compositionally biased region" description="Low complexity" evidence="1">
    <location>
        <begin position="295"/>
        <end position="306"/>
    </location>
</feature>
<protein>
    <submittedName>
        <fullName evidence="2">Uncharacterized protein</fullName>
    </submittedName>
</protein>
<keyword evidence="3" id="KW-1185">Reference proteome</keyword>
<proteinExistence type="predicted"/>
<feature type="compositionally biased region" description="Polar residues" evidence="1">
    <location>
        <begin position="222"/>
        <end position="238"/>
    </location>
</feature>
<feature type="compositionally biased region" description="Low complexity" evidence="1">
    <location>
        <begin position="359"/>
        <end position="379"/>
    </location>
</feature>
<feature type="non-terminal residue" evidence="2">
    <location>
        <position position="407"/>
    </location>
</feature>
<evidence type="ECO:0000256" key="1">
    <source>
        <dbReference type="SAM" id="MobiDB-lite"/>
    </source>
</evidence>
<feature type="compositionally biased region" description="Basic and acidic residues" evidence="1">
    <location>
        <begin position="398"/>
        <end position="407"/>
    </location>
</feature>
<feature type="region of interest" description="Disordered" evidence="1">
    <location>
        <begin position="294"/>
        <end position="316"/>
    </location>
</feature>
<feature type="region of interest" description="Disordered" evidence="1">
    <location>
        <begin position="140"/>
        <end position="168"/>
    </location>
</feature>
<reference evidence="2" key="1">
    <citation type="submission" date="2023-08" db="EMBL/GenBank/DDBJ databases">
        <authorList>
            <person name="Chen Y."/>
            <person name="Shah S."/>
            <person name="Dougan E. K."/>
            <person name="Thang M."/>
            <person name="Chan C."/>
        </authorList>
    </citation>
    <scope>NUCLEOTIDE SEQUENCE</scope>
</reference>
<name>A0AA36IM20_9DINO</name>
<evidence type="ECO:0000313" key="2">
    <source>
        <dbReference type="EMBL" id="CAJ1389215.1"/>
    </source>
</evidence>
<dbReference type="AlphaFoldDB" id="A0AA36IM20"/>
<accession>A0AA36IM20</accession>
<dbReference type="Proteomes" id="UP001178507">
    <property type="component" value="Unassembled WGS sequence"/>
</dbReference>
<feature type="compositionally biased region" description="Low complexity" evidence="1">
    <location>
        <begin position="140"/>
        <end position="151"/>
    </location>
</feature>
<sequence length="407" mass="44646">MTSSFAPDRLMSSPLRRRSANIANAAWPSGQVTALSLSPAQAMEPIAMEPVVPQMNSLSVPAQFTGQAQLKVAGPNLTYAAPLSPRVSCASRSGTSSVPMPQPCAWTPCMQWPALSPSMCYAPSYPEVPALPTARAAQAAHAARAAQAHAAPSHPGYPMHPVSHSSGELQEQLLHDKLLQDQLQELHSSILRDVEEHIAQLRKRPAKDIPERVQLLPPQVQRRASTGTPSHESWNESPGPSAASALMWRKGAGKGWDSSTKNSELEWTAFVTSRQQASSPRARLRETLRERACRELSFSPSRSSPRQPKETKFSPPTAYKELSSWELAEKTPWVDVQTARKVDMELHSSSPATVNQAFASSLRTSASRTLRPSSTPRSRCSPRDQRGCKIRPPTSWFPKEEINNMKM</sequence>
<feature type="region of interest" description="Disordered" evidence="1">
    <location>
        <begin position="357"/>
        <end position="407"/>
    </location>
</feature>